<organism evidence="1 2">
    <name type="scientific">Coprococcus eutactus</name>
    <dbReference type="NCBI Taxonomy" id="33043"/>
    <lineage>
        <taxon>Bacteria</taxon>
        <taxon>Bacillati</taxon>
        <taxon>Bacillota</taxon>
        <taxon>Clostridia</taxon>
        <taxon>Lachnospirales</taxon>
        <taxon>Lachnospiraceae</taxon>
        <taxon>Coprococcus</taxon>
    </lineage>
</organism>
<dbReference type="OrthoDB" id="6636823at2"/>
<evidence type="ECO:0000313" key="2">
    <source>
        <dbReference type="Proteomes" id="UP000283295"/>
    </source>
</evidence>
<sequence length="61" mass="7058">MEYSSLPKDPMVLLSFINTKLRDDYPSFDELCSSLCVDADGIKKKLATIDYSYDEKKNRFV</sequence>
<gene>
    <name evidence="1" type="ORF">DWX94_01605</name>
</gene>
<dbReference type="InterPro" id="IPR025346">
    <property type="entry name" value="DUF4250"/>
</dbReference>
<evidence type="ECO:0000313" key="1">
    <source>
        <dbReference type="EMBL" id="RGS44109.1"/>
    </source>
</evidence>
<dbReference type="Proteomes" id="UP000283295">
    <property type="component" value="Unassembled WGS sequence"/>
</dbReference>
<proteinExistence type="predicted"/>
<comment type="caution">
    <text evidence="1">The sequence shown here is derived from an EMBL/GenBank/DDBJ whole genome shotgun (WGS) entry which is preliminary data.</text>
</comment>
<dbReference type="EMBL" id="QRVK01000002">
    <property type="protein sequence ID" value="RGS44109.1"/>
    <property type="molecule type" value="Genomic_DNA"/>
</dbReference>
<dbReference type="RefSeq" id="WP_022058888.1">
    <property type="nucleotide sequence ID" value="NZ_CABIWG010000004.1"/>
</dbReference>
<name>A0A412IVJ0_9FIRM</name>
<protein>
    <submittedName>
        <fullName evidence="1">DUF4250 domain-containing protein</fullName>
    </submittedName>
</protein>
<dbReference type="Pfam" id="PF14056">
    <property type="entry name" value="DUF4250"/>
    <property type="match status" value="1"/>
</dbReference>
<accession>A0A412IVJ0</accession>
<reference evidence="1 2" key="1">
    <citation type="submission" date="2018-08" db="EMBL/GenBank/DDBJ databases">
        <title>A genome reference for cultivated species of the human gut microbiota.</title>
        <authorList>
            <person name="Zou Y."/>
            <person name="Xue W."/>
            <person name="Luo G."/>
        </authorList>
    </citation>
    <scope>NUCLEOTIDE SEQUENCE [LARGE SCALE GENOMIC DNA]</scope>
    <source>
        <strain evidence="1 2">AF22-21</strain>
    </source>
</reference>
<dbReference type="AlphaFoldDB" id="A0A412IVJ0"/>